<keyword evidence="7" id="KW-1185">Reference proteome</keyword>
<dbReference type="InterPro" id="IPR036514">
    <property type="entry name" value="SGNH_hydro_sf"/>
</dbReference>
<organism evidence="6 7">
    <name type="scientific">Oldenlandia corymbosa var. corymbosa</name>
    <dbReference type="NCBI Taxonomy" id="529605"/>
    <lineage>
        <taxon>Eukaryota</taxon>
        <taxon>Viridiplantae</taxon>
        <taxon>Streptophyta</taxon>
        <taxon>Embryophyta</taxon>
        <taxon>Tracheophyta</taxon>
        <taxon>Spermatophyta</taxon>
        <taxon>Magnoliopsida</taxon>
        <taxon>eudicotyledons</taxon>
        <taxon>Gunneridae</taxon>
        <taxon>Pentapetalae</taxon>
        <taxon>asterids</taxon>
        <taxon>lamiids</taxon>
        <taxon>Gentianales</taxon>
        <taxon>Rubiaceae</taxon>
        <taxon>Rubioideae</taxon>
        <taxon>Spermacoceae</taxon>
        <taxon>Hedyotis-Oldenlandia complex</taxon>
        <taxon>Oldenlandia</taxon>
    </lineage>
</organism>
<dbReference type="Pfam" id="PF00657">
    <property type="entry name" value="Lipase_GDSL"/>
    <property type="match status" value="2"/>
</dbReference>
<comment type="similarity">
    <text evidence="1">Belongs to the 'GDSL' lipolytic enzyme family.</text>
</comment>
<keyword evidence="4" id="KW-0325">Glycoprotein</keyword>
<sequence>MAGLPSYRNKVFPFPLLVVVVVVVVVATMISQATVVFVSAESSACEFPAIFNFGDSNSDTGGLSAAFGQAGPPAGETYFHAPAGRYCDGRLVIDFIAESLRLPHLSAFLDALGSNFTHGANFATAGSTVRPQNTTLHQSGFSPISLNVQFYQFSDFHRRSQLIRTQGGVFGGLMPHSEYFSKGLYTFDIGQNDLTAGYFLNMTTDQVQAYVPDVLDQFTTIVKNIYDQGGRSFWIHNTGPVGCLPYVLDRVPITAGQIDEVGCATPFNQVARYFNSKLKEAVIQLRHQLPQAALTYVDIYSIKYDLIRHSKKHGFDHPLRACCGHGGKYNYNLHVGCGGKIMVKGKEVVCSPESLPQCTFPAIFNFGDSNSDTGGLAAIYGQPSSPYGETFFHRPSGRFSDGRLMIDFMAETLGLPLISAYLSSVGSNYMTGANFATAGSTIRPQNTTFFQSGYSPISLDVQLAQFSNFQVASQIARTQQQGGYPEKWLPSEKEFGGALYTIDIAQNDFTAAYELNLSIQQVKSSIPDLLHHFSRAIKDIYAKGGRSFWIHNTGPVGCLAYVMVRLPITAAEIDEYGCATPYNQVAQFYNLKLKEAVAKLRKSLPLAAITYVDIYSVKYYLITRAKKLGFKKPFEVCCGHGGKFNFDRHLFCGKKKMVNGKMVMAKGCRNPSRRIVWDGIHFTEAANKWVFDQIVNGSFSDPPLPLIHACHRIH</sequence>
<keyword evidence="5" id="KW-0472">Membrane</keyword>
<keyword evidence="5" id="KW-1133">Transmembrane helix</keyword>
<reference evidence="6" key="1">
    <citation type="submission" date="2023-03" db="EMBL/GenBank/DDBJ databases">
        <authorList>
            <person name="Julca I."/>
        </authorList>
    </citation>
    <scope>NUCLEOTIDE SEQUENCE</scope>
</reference>
<evidence type="ECO:0000256" key="5">
    <source>
        <dbReference type="SAM" id="Phobius"/>
    </source>
</evidence>
<evidence type="ECO:0000256" key="1">
    <source>
        <dbReference type="ARBA" id="ARBA00008668"/>
    </source>
</evidence>
<dbReference type="CDD" id="cd01837">
    <property type="entry name" value="SGNH_plant_lipase_like"/>
    <property type="match status" value="2"/>
</dbReference>
<dbReference type="PANTHER" id="PTHR22835">
    <property type="entry name" value="ZINC FINGER FYVE DOMAIN CONTAINING PROTEIN"/>
    <property type="match status" value="1"/>
</dbReference>
<keyword evidence="5" id="KW-0812">Transmembrane</keyword>
<dbReference type="InterPro" id="IPR035669">
    <property type="entry name" value="SGNH_plant_lipase-like"/>
</dbReference>
<dbReference type="EMBL" id="OX459119">
    <property type="protein sequence ID" value="CAI9093039.1"/>
    <property type="molecule type" value="Genomic_DNA"/>
</dbReference>
<keyword evidence="2" id="KW-0732">Signal</keyword>
<evidence type="ECO:0000313" key="7">
    <source>
        <dbReference type="Proteomes" id="UP001161247"/>
    </source>
</evidence>
<feature type="transmembrane region" description="Helical" evidence="5">
    <location>
        <begin position="12"/>
        <end position="38"/>
    </location>
</feature>
<gene>
    <name evidence="6" type="ORF">OLC1_LOCUS4560</name>
</gene>
<name>A0AAV1CED7_OLDCO</name>
<evidence type="ECO:0000313" key="6">
    <source>
        <dbReference type="EMBL" id="CAI9093039.1"/>
    </source>
</evidence>
<dbReference type="Proteomes" id="UP001161247">
    <property type="component" value="Chromosome 2"/>
</dbReference>
<evidence type="ECO:0000256" key="3">
    <source>
        <dbReference type="ARBA" id="ARBA00022801"/>
    </source>
</evidence>
<dbReference type="PANTHER" id="PTHR22835:SF117">
    <property type="entry name" value="GDSL-LIKE LIPASE_ACYLHYDROLASE"/>
    <property type="match status" value="1"/>
</dbReference>
<dbReference type="GO" id="GO:0016788">
    <property type="term" value="F:hydrolase activity, acting on ester bonds"/>
    <property type="evidence" value="ECO:0007669"/>
    <property type="project" value="InterPro"/>
</dbReference>
<evidence type="ECO:0000256" key="2">
    <source>
        <dbReference type="ARBA" id="ARBA00022729"/>
    </source>
</evidence>
<protein>
    <submittedName>
        <fullName evidence="6">OLC1v1028441C2</fullName>
    </submittedName>
</protein>
<dbReference type="InterPro" id="IPR001087">
    <property type="entry name" value="GDSL"/>
</dbReference>
<accession>A0AAV1CED7</accession>
<proteinExistence type="inferred from homology"/>
<evidence type="ECO:0000256" key="4">
    <source>
        <dbReference type="ARBA" id="ARBA00023180"/>
    </source>
</evidence>
<keyword evidence="3" id="KW-0378">Hydrolase</keyword>
<dbReference type="Gene3D" id="3.40.50.1110">
    <property type="entry name" value="SGNH hydrolase"/>
    <property type="match status" value="2"/>
</dbReference>
<dbReference type="AlphaFoldDB" id="A0AAV1CED7"/>